<dbReference type="EMBL" id="LHQQ01000001">
    <property type="protein sequence ID" value="KOS48909.1"/>
    <property type="molecule type" value="Genomic_DNA"/>
</dbReference>
<keyword evidence="2" id="KW-1185">Reference proteome</keyword>
<reference evidence="1 2" key="1">
    <citation type="submission" date="2015-08" db="EMBL/GenBank/DDBJ databases">
        <title>Genome sequencing of Penicillium nordicum.</title>
        <authorList>
            <person name="Nguyen H.D."/>
            <person name="Seifert K.A."/>
        </authorList>
    </citation>
    <scope>NUCLEOTIDE SEQUENCE [LARGE SCALE GENOMIC DNA]</scope>
    <source>
        <strain evidence="1 2">DAOMC 185683</strain>
    </source>
</reference>
<proteinExistence type="predicted"/>
<accession>A0A0M9WL15</accession>
<comment type="caution">
    <text evidence="1">The sequence shown here is derived from an EMBL/GenBank/DDBJ whole genome shotgun (WGS) entry which is preliminary data.</text>
</comment>
<organism evidence="1 2">
    <name type="scientific">Penicillium nordicum</name>
    <dbReference type="NCBI Taxonomy" id="229535"/>
    <lineage>
        <taxon>Eukaryota</taxon>
        <taxon>Fungi</taxon>
        <taxon>Dikarya</taxon>
        <taxon>Ascomycota</taxon>
        <taxon>Pezizomycotina</taxon>
        <taxon>Eurotiomycetes</taxon>
        <taxon>Eurotiomycetidae</taxon>
        <taxon>Eurotiales</taxon>
        <taxon>Aspergillaceae</taxon>
        <taxon>Penicillium</taxon>
    </lineage>
</organism>
<evidence type="ECO:0000313" key="1">
    <source>
        <dbReference type="EMBL" id="KOS48909.1"/>
    </source>
</evidence>
<sequence>MEASCLDLPLHNDNRPCTYLGHPGHVTFELELVGIQTFWEPPRAAAIANPLERFKVRSLSTYLAIIMHILVIPNLSESLTP</sequence>
<dbReference type="AlphaFoldDB" id="A0A0M9WL15"/>
<dbReference type="Proteomes" id="UP000037696">
    <property type="component" value="Unassembled WGS sequence"/>
</dbReference>
<protein>
    <submittedName>
        <fullName evidence="1">Uncharacterized protein</fullName>
    </submittedName>
</protein>
<evidence type="ECO:0000313" key="2">
    <source>
        <dbReference type="Proteomes" id="UP000037696"/>
    </source>
</evidence>
<name>A0A0M9WL15_9EURO</name>
<gene>
    <name evidence="1" type="ORF">ACN38_g56</name>
</gene>